<keyword evidence="4" id="KW-0547">Nucleotide-binding</keyword>
<dbReference type="Pfam" id="PF13432">
    <property type="entry name" value="TPR_16"/>
    <property type="match status" value="4"/>
</dbReference>
<dbReference type="InterPro" id="IPR017441">
    <property type="entry name" value="Protein_kinase_ATP_BS"/>
</dbReference>
<keyword evidence="4" id="KW-0067">ATP-binding</keyword>
<dbReference type="AlphaFoldDB" id="B4VMK0"/>
<name>B4VMK0_9CYAN</name>
<feature type="compositionally biased region" description="Basic and acidic residues" evidence="5">
    <location>
        <begin position="673"/>
        <end position="703"/>
    </location>
</feature>
<sequence length="703" mass="79753">MNLALGQTIGGRYNIVRQLGQGGFGATFVAQDQHLPSDRDCVVKQLKPQATDPFTLQTARRLFETEAKILHQLGHHHQIPQLFAYFEESQEFYLVQELVEGDNLSQELTPGTQWSDQQVIDLLQEILTILAFVHQHHVIHRDVNPHNLIRRKSDGKLVLIDFGAVKQVSTQVVQGQSSSFTVAIGTPGYRPSEQANGNPRLSSDIYAVGIVGIQALTGVTPQELPTDPDSGEICWRDRTSVRPELAKVLDKMIRYDFRERYPSAEAALQALNDLTQPTKATVALGAASASSPVTQSSKRKKLIVVLLIAMAVIAGGGGATVAIINWINSTNATQSYNRGETLLELRRYEDALSAYNRAVELQPDYAEAWLGQGDALLALGQSEAALDAYDQAIQIQREYPEAWKGRGEALAALQRYEAAISAFDQVTKLQPEDVETWERRGMVQMKLQRYSAAIASYDKALEIQPNYSSAWYRRGWALHNLQQYEEAIKSYDKAVEHKPDSAEYWYQRGNAFVNLNKHRDAVDSYQKAVQFQPDFYRAWYSQGSILNNLNQYQEALAAFEQAVKLQPNSYEAWYGRAWALHQLQRYDEALMAYEKAVKLRPNSEQAWYNRGNVFYTLEQYQDAIAAYDQAVAHKRSHYQAWNSRANALFNLKRYNEALTSYENALTYQPNYKEATRGKEQTQRELEKLKKESNRKSSEENDDQ</sequence>
<evidence type="ECO:0000256" key="5">
    <source>
        <dbReference type="SAM" id="MobiDB-lite"/>
    </source>
</evidence>
<dbReference type="SUPFAM" id="SSF48452">
    <property type="entry name" value="TPR-like"/>
    <property type="match status" value="3"/>
</dbReference>
<dbReference type="PROSITE" id="PS50011">
    <property type="entry name" value="PROTEIN_KINASE_DOM"/>
    <property type="match status" value="1"/>
</dbReference>
<dbReference type="eggNOG" id="COG0515">
    <property type="taxonomic scope" value="Bacteria"/>
</dbReference>
<dbReference type="SMART" id="SM00028">
    <property type="entry name" value="TPR"/>
    <property type="match status" value="10"/>
</dbReference>
<dbReference type="PANTHER" id="PTHR44943:SF8">
    <property type="entry name" value="TPR REPEAT-CONTAINING PROTEIN MJ0263"/>
    <property type="match status" value="1"/>
</dbReference>
<dbReference type="HOGENOM" id="CLU_000288_135_5_3"/>
<feature type="repeat" description="TPR" evidence="3">
    <location>
        <begin position="468"/>
        <end position="501"/>
    </location>
</feature>
<dbReference type="Pfam" id="PF00069">
    <property type="entry name" value="Pkinase"/>
    <property type="match status" value="1"/>
</dbReference>
<dbReference type="OrthoDB" id="568198at2"/>
<evidence type="ECO:0000256" key="1">
    <source>
        <dbReference type="ARBA" id="ARBA00022737"/>
    </source>
</evidence>
<keyword evidence="6" id="KW-0472">Membrane</keyword>
<feature type="transmembrane region" description="Helical" evidence="6">
    <location>
        <begin position="302"/>
        <end position="327"/>
    </location>
</feature>
<feature type="repeat" description="TPR" evidence="3">
    <location>
        <begin position="332"/>
        <end position="365"/>
    </location>
</feature>
<protein>
    <submittedName>
        <fullName evidence="8">Tetratricopeptide repeat family</fullName>
    </submittedName>
</protein>
<dbReference type="RefSeq" id="WP_006099942.1">
    <property type="nucleotide sequence ID" value="NZ_DS989845.1"/>
</dbReference>
<dbReference type="InterPro" id="IPR000719">
    <property type="entry name" value="Prot_kinase_dom"/>
</dbReference>
<dbReference type="Proteomes" id="UP000003835">
    <property type="component" value="Unassembled WGS sequence"/>
</dbReference>
<keyword evidence="9" id="KW-1185">Reference proteome</keyword>
<keyword evidence="6" id="KW-0812">Transmembrane</keyword>
<dbReference type="CDD" id="cd14014">
    <property type="entry name" value="STKc_PknB_like"/>
    <property type="match status" value="1"/>
</dbReference>
<feature type="repeat" description="TPR" evidence="3">
    <location>
        <begin position="400"/>
        <end position="433"/>
    </location>
</feature>
<dbReference type="Gene3D" id="1.25.40.10">
    <property type="entry name" value="Tetratricopeptide repeat domain"/>
    <property type="match status" value="4"/>
</dbReference>
<feature type="repeat" description="TPR" evidence="3">
    <location>
        <begin position="434"/>
        <end position="467"/>
    </location>
</feature>
<feature type="repeat" description="TPR" evidence="3">
    <location>
        <begin position="604"/>
        <end position="637"/>
    </location>
</feature>
<evidence type="ECO:0000256" key="2">
    <source>
        <dbReference type="ARBA" id="ARBA00022803"/>
    </source>
</evidence>
<feature type="binding site" evidence="4">
    <location>
        <position position="44"/>
    </location>
    <ligand>
        <name>ATP</name>
        <dbReference type="ChEBI" id="CHEBI:30616"/>
    </ligand>
</feature>
<dbReference type="PROSITE" id="PS50293">
    <property type="entry name" value="TPR_REGION"/>
    <property type="match status" value="6"/>
</dbReference>
<dbReference type="PROSITE" id="PS00107">
    <property type="entry name" value="PROTEIN_KINASE_ATP"/>
    <property type="match status" value="1"/>
</dbReference>
<keyword evidence="1" id="KW-0677">Repeat</keyword>
<reference evidence="8 9" key="1">
    <citation type="submission" date="2008-07" db="EMBL/GenBank/DDBJ databases">
        <authorList>
            <person name="Tandeau de Marsac N."/>
            <person name="Ferriera S."/>
            <person name="Johnson J."/>
            <person name="Kravitz S."/>
            <person name="Beeson K."/>
            <person name="Sutton G."/>
            <person name="Rogers Y.-H."/>
            <person name="Friedman R."/>
            <person name="Frazier M."/>
            <person name="Venter J.C."/>
        </authorList>
    </citation>
    <scope>NUCLEOTIDE SEQUENCE [LARGE SCALE GENOMIC DNA]</scope>
    <source>
        <strain evidence="8 9">PCC 7420</strain>
    </source>
</reference>
<gene>
    <name evidence="8" type="ORF">MC7420_1988</name>
</gene>
<evidence type="ECO:0000256" key="3">
    <source>
        <dbReference type="PROSITE-ProRule" id="PRU00339"/>
    </source>
</evidence>
<dbReference type="InterPro" id="IPR011990">
    <property type="entry name" value="TPR-like_helical_dom_sf"/>
</dbReference>
<dbReference type="InterPro" id="IPR051685">
    <property type="entry name" value="Ycf3/AcsC/BcsC/TPR_MFPF"/>
</dbReference>
<feature type="region of interest" description="Disordered" evidence="5">
    <location>
        <begin position="670"/>
        <end position="703"/>
    </location>
</feature>
<dbReference type="PANTHER" id="PTHR44943">
    <property type="entry name" value="CELLULOSE SYNTHASE OPERON PROTEIN C"/>
    <property type="match status" value="1"/>
</dbReference>
<feature type="domain" description="Protein kinase" evidence="7">
    <location>
        <begin position="13"/>
        <end position="275"/>
    </location>
</feature>
<dbReference type="eggNOG" id="COG0457">
    <property type="taxonomic scope" value="Bacteria"/>
</dbReference>
<dbReference type="PROSITE" id="PS50005">
    <property type="entry name" value="TPR"/>
    <property type="match status" value="10"/>
</dbReference>
<feature type="repeat" description="TPR" evidence="3">
    <location>
        <begin position="366"/>
        <end position="399"/>
    </location>
</feature>
<feature type="repeat" description="TPR" evidence="3">
    <location>
        <begin position="638"/>
        <end position="671"/>
    </location>
</feature>
<feature type="repeat" description="TPR" evidence="3">
    <location>
        <begin position="502"/>
        <end position="535"/>
    </location>
</feature>
<dbReference type="Gene3D" id="1.10.510.10">
    <property type="entry name" value="Transferase(Phosphotransferase) domain 1"/>
    <property type="match status" value="1"/>
</dbReference>
<dbReference type="InterPro" id="IPR019734">
    <property type="entry name" value="TPR_rpt"/>
</dbReference>
<proteinExistence type="predicted"/>
<keyword evidence="6" id="KW-1133">Transmembrane helix</keyword>
<dbReference type="SUPFAM" id="SSF56112">
    <property type="entry name" value="Protein kinase-like (PK-like)"/>
    <property type="match status" value="1"/>
</dbReference>
<dbReference type="STRING" id="118168.MC7420_1988"/>
<evidence type="ECO:0000256" key="6">
    <source>
        <dbReference type="SAM" id="Phobius"/>
    </source>
</evidence>
<dbReference type="EMBL" id="DS989845">
    <property type="protein sequence ID" value="EDX76985.1"/>
    <property type="molecule type" value="Genomic_DNA"/>
</dbReference>
<dbReference type="GO" id="GO:0004672">
    <property type="term" value="F:protein kinase activity"/>
    <property type="evidence" value="ECO:0007669"/>
    <property type="project" value="InterPro"/>
</dbReference>
<dbReference type="GO" id="GO:0005524">
    <property type="term" value="F:ATP binding"/>
    <property type="evidence" value="ECO:0007669"/>
    <property type="project" value="UniProtKB-UniRule"/>
</dbReference>
<accession>B4VMK0</accession>
<dbReference type="Pfam" id="PF00515">
    <property type="entry name" value="TPR_1"/>
    <property type="match status" value="2"/>
</dbReference>
<dbReference type="InterPro" id="IPR011009">
    <property type="entry name" value="Kinase-like_dom_sf"/>
</dbReference>
<feature type="repeat" description="TPR" evidence="3">
    <location>
        <begin position="570"/>
        <end position="603"/>
    </location>
</feature>
<evidence type="ECO:0000313" key="9">
    <source>
        <dbReference type="Proteomes" id="UP000003835"/>
    </source>
</evidence>
<keyword evidence="2 3" id="KW-0802">TPR repeat</keyword>
<dbReference type="Gene3D" id="3.30.200.20">
    <property type="entry name" value="Phosphorylase Kinase, domain 1"/>
    <property type="match status" value="1"/>
</dbReference>
<evidence type="ECO:0000313" key="8">
    <source>
        <dbReference type="EMBL" id="EDX76985.1"/>
    </source>
</evidence>
<organism evidence="8 9">
    <name type="scientific">Coleofasciculus chthonoplastes PCC 7420</name>
    <dbReference type="NCBI Taxonomy" id="118168"/>
    <lineage>
        <taxon>Bacteria</taxon>
        <taxon>Bacillati</taxon>
        <taxon>Cyanobacteriota</taxon>
        <taxon>Cyanophyceae</taxon>
        <taxon>Coleofasciculales</taxon>
        <taxon>Coleofasciculaceae</taxon>
        <taxon>Coleofasciculus</taxon>
    </lineage>
</organism>
<evidence type="ECO:0000259" key="7">
    <source>
        <dbReference type="PROSITE" id="PS50011"/>
    </source>
</evidence>
<evidence type="ECO:0000256" key="4">
    <source>
        <dbReference type="PROSITE-ProRule" id="PRU10141"/>
    </source>
</evidence>
<feature type="repeat" description="TPR" evidence="3">
    <location>
        <begin position="536"/>
        <end position="569"/>
    </location>
</feature>